<proteinExistence type="predicted"/>
<feature type="transmembrane region" description="Helical" evidence="1">
    <location>
        <begin position="6"/>
        <end position="26"/>
    </location>
</feature>
<reference evidence="2 3" key="1">
    <citation type="submission" date="2020-03" db="EMBL/GenBank/DDBJ databases">
        <title>Sphingomonas sp. nov., isolated from fish.</title>
        <authorList>
            <person name="Hyun D.-W."/>
            <person name="Bae J.-W."/>
        </authorList>
    </citation>
    <scope>NUCLEOTIDE SEQUENCE [LARGE SCALE GENOMIC DNA]</scope>
    <source>
        <strain evidence="2 3">HDW15C</strain>
    </source>
</reference>
<protein>
    <submittedName>
        <fullName evidence="2">Uncharacterized protein</fullName>
    </submittedName>
</protein>
<keyword evidence="3" id="KW-1185">Reference proteome</keyword>
<evidence type="ECO:0000313" key="3">
    <source>
        <dbReference type="Proteomes" id="UP000502502"/>
    </source>
</evidence>
<dbReference type="Proteomes" id="UP000502502">
    <property type="component" value="Chromosome"/>
</dbReference>
<name>A0A6G7ZKE2_9SPHN</name>
<accession>A0A6G7ZKE2</accession>
<keyword evidence="1" id="KW-1133">Transmembrane helix</keyword>
<feature type="transmembrane region" description="Helical" evidence="1">
    <location>
        <begin position="38"/>
        <end position="64"/>
    </location>
</feature>
<keyword evidence="1" id="KW-0472">Membrane</keyword>
<keyword evidence="1" id="KW-0812">Transmembrane</keyword>
<sequence>MTENALLIVYSLVAACTLVLSLNIMAKRRDLTRRELKSRLLILCFGWALLIAPLAFAGLLGAIVA</sequence>
<dbReference type="AlphaFoldDB" id="A0A6G7ZKE2"/>
<dbReference type="EMBL" id="CP049871">
    <property type="protein sequence ID" value="QIL01388.1"/>
    <property type="molecule type" value="Genomic_DNA"/>
</dbReference>
<gene>
    <name evidence="2" type="ORF">G7078_00315</name>
</gene>
<evidence type="ECO:0000313" key="2">
    <source>
        <dbReference type="EMBL" id="QIL01388.1"/>
    </source>
</evidence>
<organism evidence="2 3">
    <name type="scientific">Sphingomonas sinipercae</name>
    <dbReference type="NCBI Taxonomy" id="2714944"/>
    <lineage>
        <taxon>Bacteria</taxon>
        <taxon>Pseudomonadati</taxon>
        <taxon>Pseudomonadota</taxon>
        <taxon>Alphaproteobacteria</taxon>
        <taxon>Sphingomonadales</taxon>
        <taxon>Sphingomonadaceae</taxon>
        <taxon>Sphingomonas</taxon>
    </lineage>
</organism>
<dbReference type="KEGG" id="ssin:G7078_00315"/>
<dbReference type="RefSeq" id="WP_166091838.1">
    <property type="nucleotide sequence ID" value="NZ_CP049871.1"/>
</dbReference>
<evidence type="ECO:0000256" key="1">
    <source>
        <dbReference type="SAM" id="Phobius"/>
    </source>
</evidence>